<reference evidence="2" key="2">
    <citation type="submission" date="2015-06" db="UniProtKB">
        <authorList>
            <consortium name="EnsemblPlants"/>
        </authorList>
    </citation>
    <scope>IDENTIFICATION</scope>
</reference>
<accession>A0A0E0Q3C3</accession>
<dbReference type="HOGENOM" id="CLU_2162574_0_0_1"/>
<feature type="region of interest" description="Disordered" evidence="1">
    <location>
        <begin position="1"/>
        <end position="20"/>
    </location>
</feature>
<proteinExistence type="predicted"/>
<evidence type="ECO:0000256" key="1">
    <source>
        <dbReference type="SAM" id="MobiDB-lite"/>
    </source>
</evidence>
<evidence type="ECO:0000313" key="3">
    <source>
        <dbReference type="Proteomes" id="UP000008022"/>
    </source>
</evidence>
<dbReference type="AlphaFoldDB" id="A0A0E0Q3C3"/>
<name>A0A0E0Q3C3_ORYRU</name>
<keyword evidence="3" id="KW-1185">Reference proteome</keyword>
<evidence type="ECO:0000313" key="2">
    <source>
        <dbReference type="EnsemblPlants" id="ORUFI07G00960.1"/>
    </source>
</evidence>
<organism evidence="2 3">
    <name type="scientific">Oryza rufipogon</name>
    <name type="common">Brownbeard rice</name>
    <name type="synonym">Asian wild rice</name>
    <dbReference type="NCBI Taxonomy" id="4529"/>
    <lineage>
        <taxon>Eukaryota</taxon>
        <taxon>Viridiplantae</taxon>
        <taxon>Streptophyta</taxon>
        <taxon>Embryophyta</taxon>
        <taxon>Tracheophyta</taxon>
        <taxon>Spermatophyta</taxon>
        <taxon>Magnoliopsida</taxon>
        <taxon>Liliopsida</taxon>
        <taxon>Poales</taxon>
        <taxon>Poaceae</taxon>
        <taxon>BOP clade</taxon>
        <taxon>Oryzoideae</taxon>
        <taxon>Oryzeae</taxon>
        <taxon>Oryzinae</taxon>
        <taxon>Oryza</taxon>
    </lineage>
</organism>
<feature type="compositionally biased region" description="Polar residues" evidence="1">
    <location>
        <begin position="90"/>
        <end position="103"/>
    </location>
</feature>
<sequence length="111" mass="11527">MKGSEGKGTESSGFNRRRSASVWGPHGLIWAVRFGRPVGLTGEPIADAGQQAAGSEIVMAAATPGRLMSGRLLSPSSSGKAMHAWPASGCTCSTGNNSIQAARNESRQEQR</sequence>
<reference evidence="3" key="1">
    <citation type="submission" date="2013-06" db="EMBL/GenBank/DDBJ databases">
        <authorList>
            <person name="Zhao Q."/>
        </authorList>
    </citation>
    <scope>NUCLEOTIDE SEQUENCE</scope>
    <source>
        <strain evidence="3">cv. W1943</strain>
    </source>
</reference>
<dbReference type="Proteomes" id="UP000008022">
    <property type="component" value="Unassembled WGS sequence"/>
</dbReference>
<dbReference type="EnsemblPlants" id="ORUFI07G00960.1">
    <property type="protein sequence ID" value="ORUFI07G00960.1"/>
    <property type="gene ID" value="ORUFI07G00960"/>
</dbReference>
<dbReference type="Gramene" id="ORUFI07G00960.1">
    <property type="protein sequence ID" value="ORUFI07G00960.1"/>
    <property type="gene ID" value="ORUFI07G00960"/>
</dbReference>
<feature type="region of interest" description="Disordered" evidence="1">
    <location>
        <begin position="71"/>
        <end position="111"/>
    </location>
</feature>
<protein>
    <submittedName>
        <fullName evidence="2">Uncharacterized protein</fullName>
    </submittedName>
</protein>